<evidence type="ECO:0000256" key="13">
    <source>
        <dbReference type="HAMAP-Rule" id="MF_01810"/>
    </source>
</evidence>
<keyword evidence="4 13" id="KW-0813">Transport</keyword>
<evidence type="ECO:0000256" key="2">
    <source>
        <dbReference type="ARBA" id="ARBA00010527"/>
    </source>
</evidence>
<feature type="region of interest" description="Disordered" evidence="14">
    <location>
        <begin position="15"/>
        <end position="59"/>
    </location>
</feature>
<dbReference type="Pfam" id="PF02096">
    <property type="entry name" value="60KD_IMP"/>
    <property type="match status" value="1"/>
</dbReference>
<feature type="transmembrane region" description="Helical" evidence="13">
    <location>
        <begin position="484"/>
        <end position="509"/>
    </location>
</feature>
<protein>
    <recommendedName>
        <fullName evidence="3 13">Membrane protein insertase YidC</fullName>
    </recommendedName>
    <alternativeName>
        <fullName evidence="12 13">Foldase YidC</fullName>
    </alternativeName>
    <alternativeName>
        <fullName evidence="11 13">Membrane integrase YidC</fullName>
    </alternativeName>
    <alternativeName>
        <fullName evidence="13">Membrane protein YidC</fullName>
    </alternativeName>
</protein>
<keyword evidence="18" id="KW-1185">Reference proteome</keyword>
<dbReference type="Proteomes" id="UP001162891">
    <property type="component" value="Chromosome"/>
</dbReference>
<keyword evidence="6 13" id="KW-0812">Transmembrane</keyword>
<name>A0ABN6MUT6_9BACT</name>
<feature type="compositionally biased region" description="Low complexity" evidence="14">
    <location>
        <begin position="36"/>
        <end position="45"/>
    </location>
</feature>
<evidence type="ECO:0000313" key="18">
    <source>
        <dbReference type="Proteomes" id="UP001162891"/>
    </source>
</evidence>
<dbReference type="CDD" id="cd19961">
    <property type="entry name" value="EcYidC-like_peri"/>
    <property type="match status" value="1"/>
</dbReference>
<evidence type="ECO:0000256" key="6">
    <source>
        <dbReference type="ARBA" id="ARBA00022692"/>
    </source>
</evidence>
<comment type="function">
    <text evidence="13">Required for the insertion and/or proper folding and/or complex formation of integral membrane proteins into the membrane. Involved in integration of membrane proteins that insert both dependently and independently of the Sec translocase complex, as well as at least some lipoproteins. Aids folding of multispanning membrane proteins.</text>
</comment>
<evidence type="ECO:0000259" key="15">
    <source>
        <dbReference type="Pfam" id="PF02096"/>
    </source>
</evidence>
<keyword evidence="8 13" id="KW-1133">Transmembrane helix</keyword>
<dbReference type="PANTHER" id="PTHR12428:SF65">
    <property type="entry name" value="CYTOCHROME C OXIDASE ASSEMBLY PROTEIN COX18, MITOCHONDRIAL"/>
    <property type="match status" value="1"/>
</dbReference>
<evidence type="ECO:0000256" key="10">
    <source>
        <dbReference type="ARBA" id="ARBA00023186"/>
    </source>
</evidence>
<dbReference type="InterPro" id="IPR001708">
    <property type="entry name" value="YidC/ALB3/OXA1/COX18"/>
</dbReference>
<dbReference type="EMBL" id="AP025591">
    <property type="protein sequence ID" value="BDG03513.1"/>
    <property type="molecule type" value="Genomic_DNA"/>
</dbReference>
<reference evidence="18" key="1">
    <citation type="journal article" date="2022" name="Int. J. Syst. Evol. Microbiol.">
        <title>Anaeromyxobacter oryzae sp. nov., Anaeromyxobacter diazotrophicus sp. nov. and Anaeromyxobacter paludicola sp. nov., isolated from paddy soils.</title>
        <authorList>
            <person name="Itoh H."/>
            <person name="Xu Z."/>
            <person name="Mise K."/>
            <person name="Masuda Y."/>
            <person name="Ushijima N."/>
            <person name="Hayakawa C."/>
            <person name="Shiratori Y."/>
            <person name="Senoo K."/>
        </authorList>
    </citation>
    <scope>NUCLEOTIDE SEQUENCE [LARGE SCALE GENOMIC DNA]</scope>
    <source>
        <strain evidence="18">Red232</strain>
    </source>
</reference>
<evidence type="ECO:0000256" key="12">
    <source>
        <dbReference type="ARBA" id="ARBA00033342"/>
    </source>
</evidence>
<dbReference type="InterPro" id="IPR047196">
    <property type="entry name" value="YidC_ALB_C"/>
</dbReference>
<gene>
    <name evidence="13 17" type="primary">yidC</name>
    <name evidence="17" type="ORF">AMOR_25090</name>
</gene>
<organism evidence="17 18">
    <name type="scientific">Anaeromyxobacter oryzae</name>
    <dbReference type="NCBI Taxonomy" id="2918170"/>
    <lineage>
        <taxon>Bacteria</taxon>
        <taxon>Pseudomonadati</taxon>
        <taxon>Myxococcota</taxon>
        <taxon>Myxococcia</taxon>
        <taxon>Myxococcales</taxon>
        <taxon>Cystobacterineae</taxon>
        <taxon>Anaeromyxobacteraceae</taxon>
        <taxon>Anaeromyxobacter</taxon>
    </lineage>
</organism>
<keyword evidence="9 13" id="KW-0472">Membrane</keyword>
<dbReference type="PRINTS" id="PR01900">
    <property type="entry name" value="YIDCPROTEIN"/>
</dbReference>
<dbReference type="InterPro" id="IPR028053">
    <property type="entry name" value="Membr_insert_YidC_N"/>
</dbReference>
<dbReference type="PRINTS" id="PR00701">
    <property type="entry name" value="60KDINNERMP"/>
</dbReference>
<evidence type="ECO:0000256" key="4">
    <source>
        <dbReference type="ARBA" id="ARBA00022448"/>
    </source>
</evidence>
<dbReference type="Gene3D" id="2.70.98.90">
    <property type="match status" value="1"/>
</dbReference>
<feature type="domain" description="Membrane insertase YidC N-terminal" evidence="16">
    <location>
        <begin position="63"/>
        <end position="320"/>
    </location>
</feature>
<dbReference type="CDD" id="cd20070">
    <property type="entry name" value="5TM_YidC_Alb3"/>
    <property type="match status" value="1"/>
</dbReference>
<comment type="similarity">
    <text evidence="2 13">Belongs to the OXA1/ALB3/YidC family. Type 1 subfamily.</text>
</comment>
<evidence type="ECO:0000256" key="11">
    <source>
        <dbReference type="ARBA" id="ARBA00033245"/>
    </source>
</evidence>
<proteinExistence type="inferred from homology"/>
<comment type="subcellular location">
    <subcellularLocation>
        <location evidence="1">Cell inner membrane</location>
        <topology evidence="1">Multi-pass membrane protein</topology>
    </subcellularLocation>
    <subcellularLocation>
        <location evidence="13">Cell membrane</location>
        <topology evidence="13">Multi-pass membrane protein</topology>
    </subcellularLocation>
</comment>
<keyword evidence="7 13" id="KW-0653">Protein transport</keyword>
<evidence type="ECO:0000256" key="9">
    <source>
        <dbReference type="ARBA" id="ARBA00023136"/>
    </source>
</evidence>
<comment type="caution">
    <text evidence="13">Lacks conserved residue(s) required for the propagation of feature annotation.</text>
</comment>
<dbReference type="InterPro" id="IPR038221">
    <property type="entry name" value="YidC_periplasmic_sf"/>
</dbReference>
<evidence type="ECO:0000256" key="7">
    <source>
        <dbReference type="ARBA" id="ARBA00022927"/>
    </source>
</evidence>
<comment type="subunit">
    <text evidence="13">Interacts with the Sec translocase complex via SecD. Specifically interacts with transmembrane segments of nascent integral membrane proteins during membrane integration.</text>
</comment>
<feature type="transmembrane region" description="Helical" evidence="13">
    <location>
        <begin position="410"/>
        <end position="431"/>
    </location>
</feature>
<feature type="compositionally biased region" description="Pro residues" evidence="14">
    <location>
        <begin position="46"/>
        <end position="56"/>
    </location>
</feature>
<evidence type="ECO:0000256" key="1">
    <source>
        <dbReference type="ARBA" id="ARBA00004429"/>
    </source>
</evidence>
<dbReference type="PANTHER" id="PTHR12428">
    <property type="entry name" value="OXA1"/>
    <property type="match status" value="1"/>
</dbReference>
<evidence type="ECO:0000313" key="17">
    <source>
        <dbReference type="EMBL" id="BDG03513.1"/>
    </source>
</evidence>
<evidence type="ECO:0000256" key="14">
    <source>
        <dbReference type="SAM" id="MobiDB-lite"/>
    </source>
</evidence>
<keyword evidence="5 13" id="KW-1003">Cell membrane</keyword>
<dbReference type="Pfam" id="PF14849">
    <property type="entry name" value="YidC_periplas"/>
    <property type="match status" value="1"/>
</dbReference>
<evidence type="ECO:0000259" key="16">
    <source>
        <dbReference type="Pfam" id="PF14849"/>
    </source>
</evidence>
<dbReference type="InterPro" id="IPR028055">
    <property type="entry name" value="YidC/Oxa/ALB_C"/>
</dbReference>
<evidence type="ECO:0000256" key="3">
    <source>
        <dbReference type="ARBA" id="ARBA00015325"/>
    </source>
</evidence>
<evidence type="ECO:0000256" key="5">
    <source>
        <dbReference type="ARBA" id="ARBA00022475"/>
    </source>
</evidence>
<feature type="transmembrane region" description="Helical" evidence="13">
    <location>
        <begin position="345"/>
        <end position="365"/>
    </location>
</feature>
<evidence type="ECO:0000256" key="8">
    <source>
        <dbReference type="ARBA" id="ARBA00022989"/>
    </source>
</evidence>
<keyword evidence="10 13" id="KW-0143">Chaperone</keyword>
<dbReference type="NCBIfam" id="TIGR03593">
    <property type="entry name" value="yidC_nterm"/>
    <property type="match status" value="1"/>
</dbReference>
<feature type="domain" description="Membrane insertase YidC/Oxa/ALB C-terminal" evidence="15">
    <location>
        <begin position="345"/>
        <end position="523"/>
    </location>
</feature>
<sequence length="534" mass="57976">MVLMTALVAVWSFLQPKQKPQPPKPAASAETQAKQEPAAPSAPSAPAAPAPAPVPDAPEEVVALNGDGFRATLTSHGGALKHLVLEGSKYQRGEHGKEEPIDLVHVAGGEPYPLSVVASPELGGAKDALTDPAARAPMRIVSRDAKSVVFEGRAGALTVRKTFRLTGKPFELAFDVEATGAQGAGALTILYPGFMPPTTKSGGFFSGPPLDFVRPICRAGTDTERFDLSGDKPPATVPGQVAWMGMDQHYFVAAVLPAEPVGTCVLARGQLAGTGVAALSVPLENGGRELSTTVYAGPKELDTLRSYGRSFDSAIDYGAMARPFALFARGLLYVMRWLEGLVRNWGVAIILLTLLVRIVLFPLTYKSMQSMNEMRKLQPEVEKLKAKFGDDREKLNMATMQLYQQHKVNPLGGCLPMLLQMPIWFALYAALQTSVELYRERFVWIQDLTLKDPYYVLPILMGASSFLTQKLSPQPADNAQAKMMLYFFPAFFTILMLNVPSGLTLYIFVNNLVSIIQQQVMMRRQALPVPAVSK</sequence>
<dbReference type="InterPro" id="IPR019998">
    <property type="entry name" value="Membr_insert_YidC"/>
</dbReference>
<accession>A0ABN6MUT6</accession>
<dbReference type="NCBIfam" id="TIGR03592">
    <property type="entry name" value="yidC_oxa1_cterm"/>
    <property type="match status" value="1"/>
</dbReference>
<dbReference type="HAMAP" id="MF_01810">
    <property type="entry name" value="YidC_type1"/>
    <property type="match status" value="1"/>
</dbReference>